<dbReference type="GO" id="GO:0005912">
    <property type="term" value="C:adherens junction"/>
    <property type="evidence" value="ECO:0007669"/>
    <property type="project" value="UniProtKB-SubCell"/>
</dbReference>
<reference evidence="18 19" key="1">
    <citation type="journal article" date="2014" name="Nat. Genet.">
        <title>Whole-genome sequence of a flatfish provides insights into ZW sex chromosome evolution and adaptation to a benthic lifestyle.</title>
        <authorList>
            <person name="Chen S."/>
            <person name="Zhang G."/>
            <person name="Shao C."/>
            <person name="Huang Q."/>
            <person name="Liu G."/>
            <person name="Zhang P."/>
            <person name="Song W."/>
            <person name="An N."/>
            <person name="Chalopin D."/>
            <person name="Volff J.N."/>
            <person name="Hong Y."/>
            <person name="Li Q."/>
            <person name="Sha Z."/>
            <person name="Zhou H."/>
            <person name="Xie M."/>
            <person name="Yu Q."/>
            <person name="Liu Y."/>
            <person name="Xiang H."/>
            <person name="Wang N."/>
            <person name="Wu K."/>
            <person name="Yang C."/>
            <person name="Zhou Q."/>
            <person name="Liao X."/>
            <person name="Yang L."/>
            <person name="Hu Q."/>
            <person name="Zhang J."/>
            <person name="Meng L."/>
            <person name="Jin L."/>
            <person name="Tian Y."/>
            <person name="Lian J."/>
            <person name="Yang J."/>
            <person name="Miao G."/>
            <person name="Liu S."/>
            <person name="Liang Z."/>
            <person name="Yan F."/>
            <person name="Li Y."/>
            <person name="Sun B."/>
            <person name="Zhang H."/>
            <person name="Zhang J."/>
            <person name="Zhu Y."/>
            <person name="Du M."/>
            <person name="Zhao Y."/>
            <person name="Schartl M."/>
            <person name="Tang Q."/>
            <person name="Wang J."/>
        </authorList>
    </citation>
    <scope>NUCLEOTIDE SEQUENCE</scope>
</reference>
<dbReference type="GO" id="GO:0008013">
    <property type="term" value="F:beta-catenin binding"/>
    <property type="evidence" value="ECO:0007669"/>
    <property type="project" value="TreeGrafter"/>
</dbReference>
<proteinExistence type="predicted"/>
<dbReference type="FunFam" id="4.10.900.10:FF:000001">
    <property type="entry name" value="Cadherin 2"/>
    <property type="match status" value="1"/>
</dbReference>
<keyword evidence="11" id="KW-0965">Cell junction</keyword>
<organism evidence="18 19">
    <name type="scientific">Cynoglossus semilaevis</name>
    <name type="common">Tongue sole</name>
    <dbReference type="NCBI Taxonomy" id="244447"/>
    <lineage>
        <taxon>Eukaryota</taxon>
        <taxon>Metazoa</taxon>
        <taxon>Chordata</taxon>
        <taxon>Craniata</taxon>
        <taxon>Vertebrata</taxon>
        <taxon>Euteleostomi</taxon>
        <taxon>Actinopterygii</taxon>
        <taxon>Neopterygii</taxon>
        <taxon>Teleostei</taxon>
        <taxon>Neoteleostei</taxon>
        <taxon>Acanthomorphata</taxon>
        <taxon>Carangaria</taxon>
        <taxon>Pleuronectiformes</taxon>
        <taxon>Pleuronectoidei</taxon>
        <taxon>Cynoglossidae</taxon>
        <taxon>Cynoglossinae</taxon>
        <taxon>Cynoglossus</taxon>
    </lineage>
</organism>
<keyword evidence="8" id="KW-0677">Repeat</keyword>
<evidence type="ECO:0000256" key="8">
    <source>
        <dbReference type="ARBA" id="ARBA00022737"/>
    </source>
</evidence>
<name>A0A3P8WHC5_CYNSE</name>
<dbReference type="InParanoid" id="A0A3P8WHC5"/>
<dbReference type="GO" id="GO:0007156">
    <property type="term" value="P:homophilic cell adhesion via plasma membrane adhesion molecules"/>
    <property type="evidence" value="ECO:0007669"/>
    <property type="project" value="InterPro"/>
</dbReference>
<keyword evidence="9" id="KW-0106">Calcium</keyword>
<dbReference type="STRING" id="244447.ENSCSEP00000026144"/>
<dbReference type="AlphaFoldDB" id="A0A3P8WHC5"/>
<dbReference type="GO" id="GO:0044331">
    <property type="term" value="P:cell-cell adhesion mediated by cadherin"/>
    <property type="evidence" value="ECO:0007669"/>
    <property type="project" value="TreeGrafter"/>
</dbReference>
<evidence type="ECO:0000256" key="1">
    <source>
        <dbReference type="ARBA" id="ARBA00004251"/>
    </source>
</evidence>
<evidence type="ECO:0000256" key="7">
    <source>
        <dbReference type="ARBA" id="ARBA00022729"/>
    </source>
</evidence>
<evidence type="ECO:0000256" key="9">
    <source>
        <dbReference type="ARBA" id="ARBA00022837"/>
    </source>
</evidence>
<keyword evidence="3" id="KW-1003">Cell membrane</keyword>
<dbReference type="PANTHER" id="PTHR24027">
    <property type="entry name" value="CADHERIN-23"/>
    <property type="match status" value="1"/>
</dbReference>
<dbReference type="OMA" id="LVIRYFL"/>
<dbReference type="GO" id="GO:0007043">
    <property type="term" value="P:cell-cell junction assembly"/>
    <property type="evidence" value="ECO:0007669"/>
    <property type="project" value="TreeGrafter"/>
</dbReference>
<keyword evidence="5 16" id="KW-0812">Transmembrane</keyword>
<evidence type="ECO:0000256" key="12">
    <source>
        <dbReference type="ARBA" id="ARBA00022989"/>
    </source>
</evidence>
<comment type="function">
    <text evidence="15">Cadherins are calcium-dependent cell adhesion proteins.</text>
</comment>
<dbReference type="GO" id="GO:0005509">
    <property type="term" value="F:calcium ion binding"/>
    <property type="evidence" value="ECO:0007669"/>
    <property type="project" value="InterPro"/>
</dbReference>
<dbReference type="GO" id="GO:0016339">
    <property type="term" value="P:calcium-dependent cell-cell adhesion via plasma membrane cell adhesion molecules"/>
    <property type="evidence" value="ECO:0007669"/>
    <property type="project" value="TreeGrafter"/>
</dbReference>
<evidence type="ECO:0000256" key="11">
    <source>
        <dbReference type="ARBA" id="ARBA00022949"/>
    </source>
</evidence>
<dbReference type="Gene3D" id="4.10.900.10">
    <property type="entry name" value="TCF3-CBD (Catenin binding domain)"/>
    <property type="match status" value="1"/>
</dbReference>
<evidence type="ECO:0000256" key="3">
    <source>
        <dbReference type="ARBA" id="ARBA00022475"/>
    </source>
</evidence>
<dbReference type="GO" id="GO:0016477">
    <property type="term" value="P:cell migration"/>
    <property type="evidence" value="ECO:0007669"/>
    <property type="project" value="TreeGrafter"/>
</dbReference>
<feature type="domain" description="Cadherin Y-type LIR-motif" evidence="17">
    <location>
        <begin position="168"/>
        <end position="227"/>
    </location>
</feature>
<dbReference type="PANTHER" id="PTHR24027:SF89">
    <property type="entry name" value="CADHERIN-5"/>
    <property type="match status" value="1"/>
</dbReference>
<dbReference type="Pfam" id="PF01049">
    <property type="entry name" value="CADH_Y-type_LIR"/>
    <property type="match status" value="1"/>
</dbReference>
<dbReference type="GO" id="GO:0034332">
    <property type="term" value="P:adherens junction organization"/>
    <property type="evidence" value="ECO:0007669"/>
    <property type="project" value="TreeGrafter"/>
</dbReference>
<dbReference type="GO" id="GO:0000902">
    <property type="term" value="P:cell morphogenesis"/>
    <property type="evidence" value="ECO:0007669"/>
    <property type="project" value="TreeGrafter"/>
</dbReference>
<dbReference type="InterPro" id="IPR027397">
    <property type="entry name" value="Catenin-bd_sf"/>
</dbReference>
<dbReference type="InterPro" id="IPR000233">
    <property type="entry name" value="Cadherin_Y-type_LIR"/>
</dbReference>
<protein>
    <recommendedName>
        <fullName evidence="17">Cadherin Y-type LIR-motif domain-containing protein</fullName>
    </recommendedName>
</protein>
<evidence type="ECO:0000256" key="4">
    <source>
        <dbReference type="ARBA" id="ARBA00022685"/>
    </source>
</evidence>
<dbReference type="GeneTree" id="ENSGT00940000165928"/>
<dbReference type="GO" id="GO:0002009">
    <property type="term" value="P:morphogenesis of an epithelium"/>
    <property type="evidence" value="ECO:0007669"/>
    <property type="project" value="UniProtKB-ARBA"/>
</dbReference>
<evidence type="ECO:0000256" key="5">
    <source>
        <dbReference type="ARBA" id="ARBA00022692"/>
    </source>
</evidence>
<evidence type="ECO:0000313" key="18">
    <source>
        <dbReference type="Ensembl" id="ENSCSEP00000026144.1"/>
    </source>
</evidence>
<dbReference type="GO" id="GO:0016342">
    <property type="term" value="C:catenin complex"/>
    <property type="evidence" value="ECO:0007669"/>
    <property type="project" value="TreeGrafter"/>
</dbReference>
<dbReference type="Ensembl" id="ENSCSET00000026485.1">
    <property type="protein sequence ID" value="ENSCSEP00000026144.1"/>
    <property type="gene ID" value="ENSCSEG00000016694.1"/>
</dbReference>
<sequence>MTYGPAPVPGPGVGDPDVSLSSYLSNALYFRLLHSGLAAFHFELIFTVLAMILRSLKHSNTCQLFTVIVILFVVKRYYHKDSMLNVKSNQEFHEQLVTYDEEGGGEMDTNGFDMSILTTARQDGSLLRRPDHHLHPHPSLYAVPQKAHHPTAPKGDMAAMIEVKKGEADQDKDGYPYDTLHIYGYEGPGSLAGSLCSIESSSAASNLDYDFLTDWGPRFKTLAELYGVDEPDSEYC</sequence>
<reference evidence="18" key="2">
    <citation type="submission" date="2025-08" db="UniProtKB">
        <authorList>
            <consortium name="Ensembl"/>
        </authorList>
    </citation>
    <scope>IDENTIFICATION</scope>
</reference>
<keyword evidence="7" id="KW-0732">Signal</keyword>
<keyword evidence="4" id="KW-0165">Cleavage on pair of basic residues</keyword>
<dbReference type="GO" id="GO:0005923">
    <property type="term" value="C:bicellular tight junction"/>
    <property type="evidence" value="ECO:0007669"/>
    <property type="project" value="TreeGrafter"/>
</dbReference>
<keyword evidence="19" id="KW-1185">Reference proteome</keyword>
<evidence type="ECO:0000256" key="2">
    <source>
        <dbReference type="ARBA" id="ARBA00004536"/>
    </source>
</evidence>
<evidence type="ECO:0000256" key="10">
    <source>
        <dbReference type="ARBA" id="ARBA00022889"/>
    </source>
</evidence>
<comment type="subcellular location">
    <subcellularLocation>
        <location evidence="2">Cell junction</location>
        <location evidence="2">Adherens junction</location>
    </subcellularLocation>
    <subcellularLocation>
        <location evidence="1">Cell membrane</location>
        <topology evidence="1">Single-pass type I membrane protein</topology>
    </subcellularLocation>
</comment>
<keyword evidence="14" id="KW-0325">Glycoprotein</keyword>
<dbReference type="Proteomes" id="UP000265120">
    <property type="component" value="Chromosome 12"/>
</dbReference>
<reference evidence="18" key="3">
    <citation type="submission" date="2025-09" db="UniProtKB">
        <authorList>
            <consortium name="Ensembl"/>
        </authorList>
    </citation>
    <scope>IDENTIFICATION</scope>
</reference>
<keyword evidence="12 16" id="KW-1133">Transmembrane helix</keyword>
<evidence type="ECO:0000259" key="17">
    <source>
        <dbReference type="Pfam" id="PF01049"/>
    </source>
</evidence>
<keyword evidence="10" id="KW-0130">Cell adhesion</keyword>
<dbReference type="GO" id="GO:0045296">
    <property type="term" value="F:cadherin binding"/>
    <property type="evidence" value="ECO:0007669"/>
    <property type="project" value="TreeGrafter"/>
</dbReference>
<evidence type="ECO:0000256" key="16">
    <source>
        <dbReference type="SAM" id="Phobius"/>
    </source>
</evidence>
<dbReference type="GO" id="GO:0019903">
    <property type="term" value="F:protein phosphatase binding"/>
    <property type="evidence" value="ECO:0007669"/>
    <property type="project" value="TreeGrafter"/>
</dbReference>
<evidence type="ECO:0000256" key="6">
    <source>
        <dbReference type="ARBA" id="ARBA00022723"/>
    </source>
</evidence>
<evidence type="ECO:0000256" key="14">
    <source>
        <dbReference type="ARBA" id="ARBA00023180"/>
    </source>
</evidence>
<keyword evidence="6" id="KW-0479">Metal-binding</keyword>
<accession>A0A3P8WHC5</accession>
<dbReference type="InterPro" id="IPR039808">
    <property type="entry name" value="Cadherin"/>
</dbReference>
<feature type="transmembrane region" description="Helical" evidence="16">
    <location>
        <begin position="28"/>
        <end position="53"/>
    </location>
</feature>
<evidence type="ECO:0000256" key="15">
    <source>
        <dbReference type="RuleBase" id="RU004357"/>
    </source>
</evidence>
<keyword evidence="13 16" id="KW-0472">Membrane</keyword>
<evidence type="ECO:0000313" key="19">
    <source>
        <dbReference type="Proteomes" id="UP000265120"/>
    </source>
</evidence>
<evidence type="ECO:0000256" key="13">
    <source>
        <dbReference type="ARBA" id="ARBA00023136"/>
    </source>
</evidence>